<protein>
    <submittedName>
        <fullName evidence="2">HD domain-containing protein</fullName>
    </submittedName>
</protein>
<dbReference type="EMBL" id="FOBB01000002">
    <property type="protein sequence ID" value="SEL33151.1"/>
    <property type="molecule type" value="Genomic_DNA"/>
</dbReference>
<organism evidence="2 3">
    <name type="scientific">Chitinophaga rupis</name>
    <dbReference type="NCBI Taxonomy" id="573321"/>
    <lineage>
        <taxon>Bacteria</taxon>
        <taxon>Pseudomonadati</taxon>
        <taxon>Bacteroidota</taxon>
        <taxon>Chitinophagia</taxon>
        <taxon>Chitinophagales</taxon>
        <taxon>Chitinophagaceae</taxon>
        <taxon>Chitinophaga</taxon>
    </lineage>
</organism>
<evidence type="ECO:0000313" key="3">
    <source>
        <dbReference type="Proteomes" id="UP000198984"/>
    </source>
</evidence>
<dbReference type="Pfam" id="PF01966">
    <property type="entry name" value="HD"/>
    <property type="match status" value="1"/>
</dbReference>
<dbReference type="CDD" id="cd00077">
    <property type="entry name" value="HDc"/>
    <property type="match status" value="1"/>
</dbReference>
<keyword evidence="3" id="KW-1185">Reference proteome</keyword>
<dbReference type="STRING" id="573321.SAMN04488505_10245"/>
<name>A0A1H7PBK5_9BACT</name>
<accession>A0A1H7PBK5</accession>
<proteinExistence type="predicted"/>
<dbReference type="AlphaFoldDB" id="A0A1H7PBK5"/>
<dbReference type="SUPFAM" id="SSF109604">
    <property type="entry name" value="HD-domain/PDEase-like"/>
    <property type="match status" value="1"/>
</dbReference>
<dbReference type="InterPro" id="IPR006674">
    <property type="entry name" value="HD_domain"/>
</dbReference>
<dbReference type="Gene3D" id="1.10.3210.10">
    <property type="entry name" value="Hypothetical protein af1432"/>
    <property type="match status" value="1"/>
</dbReference>
<feature type="domain" description="HD/PDEase" evidence="1">
    <location>
        <begin position="26"/>
        <end position="141"/>
    </location>
</feature>
<gene>
    <name evidence="2" type="ORF">SAMN04488505_10245</name>
</gene>
<dbReference type="Proteomes" id="UP000198984">
    <property type="component" value="Unassembled WGS sequence"/>
</dbReference>
<reference evidence="2 3" key="1">
    <citation type="submission" date="2016-10" db="EMBL/GenBank/DDBJ databases">
        <authorList>
            <person name="de Groot N.N."/>
        </authorList>
    </citation>
    <scope>NUCLEOTIDE SEQUENCE [LARGE SCALE GENOMIC DNA]</scope>
    <source>
        <strain evidence="2 3">DSM 21039</strain>
    </source>
</reference>
<evidence type="ECO:0000313" key="2">
    <source>
        <dbReference type="EMBL" id="SEL33151.1"/>
    </source>
</evidence>
<dbReference type="SMART" id="SM00471">
    <property type="entry name" value="HDc"/>
    <property type="match status" value="1"/>
</dbReference>
<sequence>MDYNEAESHIGQYVTGFFEFHAKEQFPYHNLLHTQSVVQHAVEIAQSYALGEEELFIIRTAAWFHDIGHLTGGIQDHEVRGVQLMQDYFQQHHLPGASIPFIAGCILATRFPSHPCNFLESVICDADTYHLGTPVFQKTDALVRKEMELRTGRKFPYWYQSTLRFLQAHTFYTDYCRNLLNAGKQENIYWLQSLAKQEG</sequence>
<dbReference type="InterPro" id="IPR003607">
    <property type="entry name" value="HD/PDEase_dom"/>
</dbReference>
<evidence type="ECO:0000259" key="1">
    <source>
        <dbReference type="SMART" id="SM00471"/>
    </source>
</evidence>